<accession>A0A075WTH6</accession>
<dbReference type="InterPro" id="IPR022026">
    <property type="entry name" value="DUF5981"/>
</dbReference>
<dbReference type="OrthoDB" id="9803687at2"/>
<keyword evidence="3" id="KW-1185">Reference proteome</keyword>
<dbReference type="AlphaFoldDB" id="A0A075WTH6"/>
<dbReference type="RefSeq" id="WP_038060477.1">
    <property type="nucleotide sequence ID" value="NZ_CP008796.1"/>
</dbReference>
<dbReference type="Pfam" id="PF12225">
    <property type="entry name" value="DUF5981"/>
    <property type="match status" value="1"/>
</dbReference>
<dbReference type="eggNOG" id="COG4656">
    <property type="taxonomic scope" value="Bacteria"/>
</dbReference>
<dbReference type="EMBL" id="CP008796">
    <property type="protein sequence ID" value="AIH04559.1"/>
    <property type="molecule type" value="Genomic_DNA"/>
</dbReference>
<dbReference type="PANTHER" id="PTHR38755">
    <property type="entry name" value="5,10-METHYLENETETRAHYDROFOLATE REDUCTASE"/>
    <property type="match status" value="1"/>
</dbReference>
<dbReference type="HOGENOM" id="CLU_107569_0_0_0"/>
<gene>
    <name evidence="2" type="ORF">HL41_07640</name>
</gene>
<dbReference type="PaxDb" id="289377-HL41_07640"/>
<dbReference type="PANTHER" id="PTHR38755:SF1">
    <property type="entry name" value="METHYLENE-TETRAHYDROFOLATE REDUCTASE C-TERMINAL DOMAIN-CONTAINING PROTEIN"/>
    <property type="match status" value="1"/>
</dbReference>
<dbReference type="STRING" id="289377.HL41_07640"/>
<dbReference type="Proteomes" id="UP000028481">
    <property type="component" value="Chromosome"/>
</dbReference>
<organism evidence="2 3">
    <name type="scientific">Thermodesulfobacterium commune DSM 2178</name>
    <dbReference type="NCBI Taxonomy" id="289377"/>
    <lineage>
        <taxon>Bacteria</taxon>
        <taxon>Pseudomonadati</taxon>
        <taxon>Thermodesulfobacteriota</taxon>
        <taxon>Thermodesulfobacteria</taxon>
        <taxon>Thermodesulfobacteriales</taxon>
        <taxon>Thermodesulfobacteriaceae</taxon>
        <taxon>Thermodesulfobacterium</taxon>
    </lineage>
</organism>
<evidence type="ECO:0000313" key="2">
    <source>
        <dbReference type="EMBL" id="AIH04559.1"/>
    </source>
</evidence>
<dbReference type="KEGG" id="tcm:HL41_07640"/>
<protein>
    <recommendedName>
        <fullName evidence="1">Methylene-tetrahydrofolate reductase C-terminal-like domain-containing protein</fullName>
    </recommendedName>
</protein>
<sequence>MVITELKPIEKIWQNIADFRKVLVLGCRGCSGICSTGGDREVKLLVSALNLIAEKEGKNFIALGQTLIRQCDPVALKVLPEFLKEVEAVVSLACGVGVNLIADLYPDLKVYPGTDTLFIGAHVGFGVWEEKCRACGDCFIDKTAGLCPIARCPKGLLNGPCGGSQTERCEVNPEIPCVWYEIIIRLEKRGELASLDEIIGPKDWRLTFGEGPRKRQREDLTF</sequence>
<evidence type="ECO:0000313" key="3">
    <source>
        <dbReference type="Proteomes" id="UP000028481"/>
    </source>
</evidence>
<evidence type="ECO:0000259" key="1">
    <source>
        <dbReference type="Pfam" id="PF12225"/>
    </source>
</evidence>
<reference evidence="2 3" key="1">
    <citation type="journal article" date="2015" name="Genome Announc.">
        <title>Genome Sequence of a Sulfate-Reducing Thermophilic Bacterium, Thermodesulfobacterium commune DSM 2178T (Phylum Thermodesulfobacteria).</title>
        <authorList>
            <person name="Bhatnagar S."/>
            <person name="Badger J.H."/>
            <person name="Madupu R."/>
            <person name="Khouri H.M."/>
            <person name="O'Connor E.M."/>
            <person name="Robb F.T."/>
            <person name="Ward N.L."/>
            <person name="Eisen J.A."/>
        </authorList>
    </citation>
    <scope>NUCLEOTIDE SEQUENCE [LARGE SCALE GENOMIC DNA]</scope>
    <source>
        <strain evidence="2 3">DSM 2178</strain>
    </source>
</reference>
<name>A0A075WTH6_9BACT</name>
<feature type="domain" description="Methylene-tetrahydrofolate reductase C-terminal-like" evidence="1">
    <location>
        <begin position="111"/>
        <end position="205"/>
    </location>
</feature>
<proteinExistence type="predicted"/>